<dbReference type="Gene3D" id="1.25.40.330">
    <property type="entry name" value="Adenylate cyclase-associated CAP, N-terminal domain"/>
    <property type="match status" value="1"/>
</dbReference>
<feature type="domain" description="CAP N-terminal" evidence="1">
    <location>
        <begin position="52"/>
        <end position="180"/>
    </location>
</feature>
<dbReference type="eggNOG" id="KOG2675">
    <property type="taxonomic scope" value="Eukaryota"/>
</dbReference>
<dbReference type="PANTHER" id="PTHR10652:SF19">
    <property type="entry name" value="C-CAP_COFACTOR C-LIKE DOMAIN-CONTAINING PROTEIN"/>
    <property type="match status" value="1"/>
</dbReference>
<dbReference type="GO" id="GO:0019933">
    <property type="term" value="P:cAMP-mediated signaling"/>
    <property type="evidence" value="ECO:0007669"/>
    <property type="project" value="TreeGrafter"/>
</dbReference>
<dbReference type="GO" id="GO:0005737">
    <property type="term" value="C:cytoplasm"/>
    <property type="evidence" value="ECO:0007669"/>
    <property type="project" value="TreeGrafter"/>
</dbReference>
<dbReference type="InterPro" id="IPR053950">
    <property type="entry name" value="CAP_N"/>
</dbReference>
<sequence length="187" mass="20927">MNSSLVARLEYVADKMENLLIKYENIEPSKYKTSLVVSSKTNSIPMLVHLLDDSVEEKLQKFWELSKKIGGGIENVVEMLKSAFDAHRKFIWTACGREQPNSTEFANLVRDLSMKMAAITEFKEKSNRSSPIFDHISALEAAVCGLGWVAQSKNPATTVKDATETSLFYINRILVSHKGKTIITLIG</sequence>
<reference evidence="3" key="1">
    <citation type="submission" date="2016-11" db="UniProtKB">
        <authorList>
            <consortium name="WormBaseParasite"/>
        </authorList>
    </citation>
    <scope>IDENTIFICATION</scope>
</reference>
<dbReference type="Pfam" id="PF21938">
    <property type="entry name" value="CAP_N"/>
    <property type="match status" value="1"/>
</dbReference>
<name>A0A1I7TK00_9PELO</name>
<dbReference type="AlphaFoldDB" id="A0A1I7TK00"/>
<dbReference type="PANTHER" id="PTHR10652">
    <property type="entry name" value="ADENYLYL CYCLASE-ASSOCIATED PROTEIN"/>
    <property type="match status" value="1"/>
</dbReference>
<dbReference type="InterPro" id="IPR036222">
    <property type="entry name" value="CAP_N_sf"/>
</dbReference>
<dbReference type="GO" id="GO:0007015">
    <property type="term" value="P:actin filament organization"/>
    <property type="evidence" value="ECO:0007669"/>
    <property type="project" value="TreeGrafter"/>
</dbReference>
<dbReference type="WBParaSite" id="Csp11.Scaffold627.g6664.t1">
    <property type="protein sequence ID" value="Csp11.Scaffold627.g6664.t1"/>
    <property type="gene ID" value="Csp11.Scaffold627.g6664"/>
</dbReference>
<accession>A0A1I7TK00</accession>
<dbReference type="STRING" id="1561998.A0A1I7TK00"/>
<proteinExistence type="predicted"/>
<dbReference type="GO" id="GO:0003779">
    <property type="term" value="F:actin binding"/>
    <property type="evidence" value="ECO:0007669"/>
    <property type="project" value="InterPro"/>
</dbReference>
<dbReference type="GO" id="GO:0000902">
    <property type="term" value="P:cell morphogenesis"/>
    <property type="evidence" value="ECO:0007669"/>
    <property type="project" value="TreeGrafter"/>
</dbReference>
<protein>
    <submittedName>
        <fullName evidence="3">CAP_N domain-containing protein</fullName>
    </submittedName>
</protein>
<organism evidence="2 3">
    <name type="scientific">Caenorhabditis tropicalis</name>
    <dbReference type="NCBI Taxonomy" id="1561998"/>
    <lineage>
        <taxon>Eukaryota</taxon>
        <taxon>Metazoa</taxon>
        <taxon>Ecdysozoa</taxon>
        <taxon>Nematoda</taxon>
        <taxon>Chromadorea</taxon>
        <taxon>Rhabditida</taxon>
        <taxon>Rhabditina</taxon>
        <taxon>Rhabditomorpha</taxon>
        <taxon>Rhabditoidea</taxon>
        <taxon>Rhabditidae</taxon>
        <taxon>Peloderinae</taxon>
        <taxon>Caenorhabditis</taxon>
    </lineage>
</organism>
<keyword evidence="2" id="KW-1185">Reference proteome</keyword>
<evidence type="ECO:0000259" key="1">
    <source>
        <dbReference type="Pfam" id="PF21938"/>
    </source>
</evidence>
<dbReference type="GO" id="GO:0008179">
    <property type="term" value="F:adenylate cyclase binding"/>
    <property type="evidence" value="ECO:0007669"/>
    <property type="project" value="TreeGrafter"/>
</dbReference>
<dbReference type="Proteomes" id="UP000095282">
    <property type="component" value="Unplaced"/>
</dbReference>
<evidence type="ECO:0000313" key="3">
    <source>
        <dbReference type="WBParaSite" id="Csp11.Scaffold627.g6664.t1"/>
    </source>
</evidence>
<dbReference type="InterPro" id="IPR001837">
    <property type="entry name" value="Adenylate_cyclase-assoc_CAP"/>
</dbReference>
<evidence type="ECO:0000313" key="2">
    <source>
        <dbReference type="Proteomes" id="UP000095282"/>
    </source>
</evidence>
<dbReference type="SUPFAM" id="SSF101278">
    <property type="entry name" value="N-terminal domain of adenylylcyclase associated protein, CAP"/>
    <property type="match status" value="1"/>
</dbReference>